<dbReference type="AlphaFoldDB" id="A0A3S4K3B8"/>
<dbReference type="EMBL" id="LR134190">
    <property type="protein sequence ID" value="VEB51094.1"/>
    <property type="molecule type" value="Genomic_DNA"/>
</dbReference>
<evidence type="ECO:0000313" key="1">
    <source>
        <dbReference type="EMBL" id="VEB51094.1"/>
    </source>
</evidence>
<gene>
    <name evidence="1" type="primary">cpdB_4</name>
    <name evidence="1" type="ORF">NCTC6754_00789</name>
</gene>
<keyword evidence="1" id="KW-0378">Hydrolase</keyword>
<name>A0A3S4K3B8_SALET</name>
<dbReference type="Proteomes" id="UP000269208">
    <property type="component" value="Chromosome"/>
</dbReference>
<protein>
    <submittedName>
        <fullName evidence="1">2',3'-cyclic-nucleotide 2'-phosphodiesterase</fullName>
        <ecNumber evidence="1">3.1.3.6</ecNumber>
        <ecNumber evidence="1">3.1.4.16</ecNumber>
    </submittedName>
</protein>
<dbReference type="EC" id="3.1.4.16" evidence="1"/>
<dbReference type="GO" id="GO:0008254">
    <property type="term" value="F:3'-nucleotidase activity"/>
    <property type="evidence" value="ECO:0007669"/>
    <property type="project" value="UniProtKB-EC"/>
</dbReference>
<dbReference type="GO" id="GO:0008663">
    <property type="term" value="F:2',3'-cyclic-nucleotide 2'-phosphodiesterase activity"/>
    <property type="evidence" value="ECO:0007669"/>
    <property type="project" value="UniProtKB-EC"/>
</dbReference>
<dbReference type="EC" id="3.1.3.6" evidence="1"/>
<sequence>MKIAPCWRHGLAQSQNARAKSIRRADNNWRLAPIHSDTALDIRFETSPGDKAAAFIKAKGQYPMKKVAVDDIGFAIYQVDLSK</sequence>
<evidence type="ECO:0000313" key="2">
    <source>
        <dbReference type="Proteomes" id="UP000269208"/>
    </source>
</evidence>
<proteinExistence type="predicted"/>
<reference evidence="1 2" key="1">
    <citation type="submission" date="2018-12" db="EMBL/GenBank/DDBJ databases">
        <authorList>
            <consortium name="Pathogen Informatics"/>
        </authorList>
    </citation>
    <scope>NUCLEOTIDE SEQUENCE [LARGE SCALE GENOMIC DNA]</scope>
    <source>
        <strain evidence="1 2">NCTC6754</strain>
    </source>
</reference>
<organism evidence="1 2">
    <name type="scientific">Salmonella enterica I</name>
    <dbReference type="NCBI Taxonomy" id="59201"/>
    <lineage>
        <taxon>Bacteria</taxon>
        <taxon>Pseudomonadati</taxon>
        <taxon>Pseudomonadota</taxon>
        <taxon>Gammaproteobacteria</taxon>
        <taxon>Enterobacterales</taxon>
        <taxon>Enterobacteriaceae</taxon>
        <taxon>Salmonella</taxon>
    </lineage>
</organism>
<accession>A0A3S4K3B8</accession>